<keyword evidence="2" id="KW-0808">Transferase</keyword>
<dbReference type="PANTHER" id="PTHR18964">
    <property type="entry name" value="ROK (REPRESSOR, ORF, KINASE) FAMILY"/>
    <property type="match status" value="1"/>
</dbReference>
<dbReference type="SUPFAM" id="SSF53067">
    <property type="entry name" value="Actin-like ATPase domain"/>
    <property type="match status" value="1"/>
</dbReference>
<comment type="similarity">
    <text evidence="1">Belongs to the ROK (NagC/XylR) family.</text>
</comment>
<dbReference type="PANTHER" id="PTHR18964:SF149">
    <property type="entry name" value="BIFUNCTIONAL UDP-N-ACETYLGLUCOSAMINE 2-EPIMERASE_N-ACETYLMANNOSAMINE KINASE"/>
    <property type="match status" value="1"/>
</dbReference>
<dbReference type="InterPro" id="IPR043129">
    <property type="entry name" value="ATPase_NBD"/>
</dbReference>
<dbReference type="GO" id="GO:0045127">
    <property type="term" value="F:N-acetylglucosamine kinase activity"/>
    <property type="evidence" value="ECO:0007669"/>
    <property type="project" value="UniProtKB-EC"/>
</dbReference>
<feature type="non-terminal residue" evidence="2">
    <location>
        <position position="283"/>
    </location>
</feature>
<keyword evidence="2" id="KW-0418">Kinase</keyword>
<proteinExistence type="inferred from homology"/>
<dbReference type="EMBL" id="CADCUP010000116">
    <property type="protein sequence ID" value="CAA9393032.1"/>
    <property type="molecule type" value="Genomic_DNA"/>
</dbReference>
<dbReference type="AlphaFoldDB" id="A0A6J4NN99"/>
<dbReference type="EC" id="2.7.1.59" evidence="2"/>
<evidence type="ECO:0000256" key="1">
    <source>
        <dbReference type="ARBA" id="ARBA00006479"/>
    </source>
</evidence>
<organism evidence="2">
    <name type="scientific">uncultured Nocardioides sp</name>
    <dbReference type="NCBI Taxonomy" id="198441"/>
    <lineage>
        <taxon>Bacteria</taxon>
        <taxon>Bacillati</taxon>
        <taxon>Actinomycetota</taxon>
        <taxon>Actinomycetes</taxon>
        <taxon>Propionibacteriales</taxon>
        <taxon>Nocardioidaceae</taxon>
        <taxon>Nocardioides</taxon>
        <taxon>environmental samples</taxon>
    </lineage>
</organism>
<sequence length="283" mass="27336">MAAVIGLDIGATKTLGVALDECGEVVAQVREPTGWGPDGVVRTAARVVAALSSASDSAAPVGVGVPGVVDSARGLVSHAVNLGLDGVPVALAGRLGEAVGRRVVLENDVNAATLGVAALTHSTDLAYLGIGTGLAAGLVVDGALRRGARGAAGEVGHVSVDPLGLLCACGQRGCLETVASGSALASAWPTDGPAPARALYAACLAGDARAQAIWLTFADGLAQAVTVLALGVDPDVVVLGGGVADVGEPLQEAVVAALGQRAAGSAFVASLAGASEQAPGPVI</sequence>
<dbReference type="InterPro" id="IPR000600">
    <property type="entry name" value="ROK"/>
</dbReference>
<evidence type="ECO:0000313" key="2">
    <source>
        <dbReference type="EMBL" id="CAA9393032.1"/>
    </source>
</evidence>
<accession>A0A6J4NN99</accession>
<dbReference type="Pfam" id="PF00480">
    <property type="entry name" value="ROK"/>
    <property type="match status" value="1"/>
</dbReference>
<protein>
    <submittedName>
        <fullName evidence="2">Predicted N-acetyl-glucosamine kinase 2, ROK family</fullName>
        <ecNumber evidence="2">2.7.1.59</ecNumber>
    </submittedName>
</protein>
<gene>
    <name evidence="2" type="ORF">AVDCRST_MAG06-1711</name>
</gene>
<reference evidence="2" key="1">
    <citation type="submission" date="2020-02" db="EMBL/GenBank/DDBJ databases">
        <authorList>
            <person name="Meier V. D."/>
        </authorList>
    </citation>
    <scope>NUCLEOTIDE SEQUENCE</scope>
    <source>
        <strain evidence="2">AVDCRST_MAG06</strain>
    </source>
</reference>
<name>A0A6J4NN99_9ACTN</name>
<dbReference type="Gene3D" id="3.30.420.40">
    <property type="match status" value="2"/>
</dbReference>